<proteinExistence type="predicted"/>
<gene>
    <name evidence="2" type="ORF">CBRE1094_LOCUS26012</name>
</gene>
<accession>A0A7S2MIZ3</accession>
<dbReference type="PANTHER" id="PTHR36021">
    <property type="entry name" value="COREPRESSOR"/>
    <property type="match status" value="1"/>
</dbReference>
<feature type="compositionally biased region" description="Basic and acidic residues" evidence="1">
    <location>
        <begin position="54"/>
        <end position="88"/>
    </location>
</feature>
<protein>
    <submittedName>
        <fullName evidence="2">Uncharacterized protein</fullName>
    </submittedName>
</protein>
<evidence type="ECO:0000256" key="1">
    <source>
        <dbReference type="SAM" id="MobiDB-lite"/>
    </source>
</evidence>
<feature type="region of interest" description="Disordered" evidence="1">
    <location>
        <begin position="1"/>
        <end position="38"/>
    </location>
</feature>
<reference evidence="2" key="1">
    <citation type="submission" date="2021-01" db="EMBL/GenBank/DDBJ databases">
        <authorList>
            <person name="Corre E."/>
            <person name="Pelletier E."/>
            <person name="Niang G."/>
            <person name="Scheremetjew M."/>
            <person name="Finn R."/>
            <person name="Kale V."/>
            <person name="Holt S."/>
            <person name="Cochrane G."/>
            <person name="Meng A."/>
            <person name="Brown T."/>
            <person name="Cohen L."/>
        </authorList>
    </citation>
    <scope>NUCLEOTIDE SEQUENCE</scope>
    <source>
        <strain evidence="2">UTEX LB 985</strain>
    </source>
</reference>
<dbReference type="PANTHER" id="PTHR36021:SF1">
    <property type="entry name" value="COREPRESSOR"/>
    <property type="match status" value="1"/>
</dbReference>
<feature type="region of interest" description="Disordered" evidence="1">
    <location>
        <begin position="54"/>
        <end position="175"/>
    </location>
</feature>
<sequence length="175" mass="20164">MGGKNNKPPHKSQMGGGGPPIDEEAAKPFHSKEFEQAQLDALLNAKERLTWDEFKEQQRKKGEMEGAESRAEEEAQRRFRQELDEARNARLGAKAAEEESKKSKKKHKKHKKEGHKKKKRRRDDDSEEDDSEDSEDEEERRRKKKSKKEKKEKSSKADGPVSLRAFFAGSSDEDD</sequence>
<evidence type="ECO:0000313" key="2">
    <source>
        <dbReference type="EMBL" id="CAD9485762.1"/>
    </source>
</evidence>
<dbReference type="AlphaFoldDB" id="A0A7S2MIZ3"/>
<feature type="compositionally biased region" description="Acidic residues" evidence="1">
    <location>
        <begin position="125"/>
        <end position="138"/>
    </location>
</feature>
<name>A0A7S2MIZ3_9EUKA</name>
<feature type="compositionally biased region" description="Basic residues" evidence="1">
    <location>
        <begin position="102"/>
        <end position="121"/>
    </location>
</feature>
<organism evidence="2">
    <name type="scientific">Haptolina brevifila</name>
    <dbReference type="NCBI Taxonomy" id="156173"/>
    <lineage>
        <taxon>Eukaryota</taxon>
        <taxon>Haptista</taxon>
        <taxon>Haptophyta</taxon>
        <taxon>Prymnesiophyceae</taxon>
        <taxon>Prymnesiales</taxon>
        <taxon>Prymnesiaceae</taxon>
        <taxon>Haptolina</taxon>
    </lineage>
</organism>
<dbReference type="EMBL" id="HBGU01047786">
    <property type="protein sequence ID" value="CAD9485762.1"/>
    <property type="molecule type" value="Transcribed_RNA"/>
</dbReference>
<feature type="compositionally biased region" description="Basic and acidic residues" evidence="1">
    <location>
        <begin position="24"/>
        <end position="35"/>
    </location>
</feature>